<dbReference type="EMBL" id="BLLF01000411">
    <property type="protein sequence ID" value="GFH11519.1"/>
    <property type="molecule type" value="Genomic_DNA"/>
</dbReference>
<feature type="coiled-coil region" evidence="1">
    <location>
        <begin position="148"/>
        <end position="179"/>
    </location>
</feature>
<feature type="region of interest" description="Disordered" evidence="2">
    <location>
        <begin position="1"/>
        <end position="22"/>
    </location>
</feature>
<dbReference type="AlphaFoldDB" id="A0A699YY71"/>
<comment type="caution">
    <text evidence="3">The sequence shown here is derived from an EMBL/GenBank/DDBJ whole genome shotgun (WGS) entry which is preliminary data.</text>
</comment>
<evidence type="ECO:0000313" key="4">
    <source>
        <dbReference type="Proteomes" id="UP000485058"/>
    </source>
</evidence>
<reference evidence="3 4" key="1">
    <citation type="submission" date="2020-02" db="EMBL/GenBank/DDBJ databases">
        <title>Draft genome sequence of Haematococcus lacustris strain NIES-144.</title>
        <authorList>
            <person name="Morimoto D."/>
            <person name="Nakagawa S."/>
            <person name="Yoshida T."/>
            <person name="Sawayama S."/>
        </authorList>
    </citation>
    <scope>NUCLEOTIDE SEQUENCE [LARGE SCALE GENOMIC DNA]</scope>
    <source>
        <strain evidence="3 4">NIES-144</strain>
    </source>
</reference>
<name>A0A699YY71_HAELA</name>
<dbReference type="Proteomes" id="UP000485058">
    <property type="component" value="Unassembled WGS sequence"/>
</dbReference>
<gene>
    <name evidence="3" type="ORF">HaLaN_07028</name>
</gene>
<keyword evidence="1" id="KW-0175">Coiled coil</keyword>
<protein>
    <submittedName>
        <fullName evidence="3">Uncharacterized protein</fullName>
    </submittedName>
</protein>
<evidence type="ECO:0000256" key="1">
    <source>
        <dbReference type="SAM" id="Coils"/>
    </source>
</evidence>
<evidence type="ECO:0000313" key="3">
    <source>
        <dbReference type="EMBL" id="GFH11519.1"/>
    </source>
</evidence>
<evidence type="ECO:0000256" key="2">
    <source>
        <dbReference type="SAM" id="MobiDB-lite"/>
    </source>
</evidence>
<accession>A0A699YY71</accession>
<proteinExistence type="predicted"/>
<sequence length="239" mass="25514">MGASTGKAVKAKTKMGPPAETVAAECPVEAEMSEEEQRRMVQEALQRALEDTATARQQAWVLQEASLRKALLEAAYDDDAREVEGLLAKADALGVRDAMEIADSHGNTLLSEAAAGGACSTLQHGDDDNLAAGSVCREQAEGAARAAVQGAQQGLEAAKREHERCQAALRKAREELEKRIFEHDTCVGEHKPEELIKVTLDQIKAHEGALRETQTQAAGAAAALSAARLTLREQQVSHT</sequence>
<keyword evidence="4" id="KW-1185">Reference proteome</keyword>
<organism evidence="3 4">
    <name type="scientific">Haematococcus lacustris</name>
    <name type="common">Green alga</name>
    <name type="synonym">Haematococcus pluvialis</name>
    <dbReference type="NCBI Taxonomy" id="44745"/>
    <lineage>
        <taxon>Eukaryota</taxon>
        <taxon>Viridiplantae</taxon>
        <taxon>Chlorophyta</taxon>
        <taxon>core chlorophytes</taxon>
        <taxon>Chlorophyceae</taxon>
        <taxon>CS clade</taxon>
        <taxon>Chlamydomonadales</taxon>
        <taxon>Haematococcaceae</taxon>
        <taxon>Haematococcus</taxon>
    </lineage>
</organism>